<evidence type="ECO:0000313" key="3">
    <source>
        <dbReference type="WBParaSite" id="jg7574"/>
    </source>
</evidence>
<sequence length="141" mass="14897">MRGQSDCPSKPSQWESLQSSPQPRVPASSIQFNARSSAPTPASAPVSILFVSETPEFESYSGFDSLGHALDDTLSLAHFTGSTMGTFGADFSAATEVTDRENPVLLNSPAELVKQVHPAKQSPALSAKPSEYSSELSANPL</sequence>
<dbReference type="AlphaFoldDB" id="A0A915EPJ3"/>
<evidence type="ECO:0000313" key="2">
    <source>
        <dbReference type="Proteomes" id="UP000887574"/>
    </source>
</evidence>
<feature type="compositionally biased region" description="Polar residues" evidence="1">
    <location>
        <begin position="131"/>
        <end position="141"/>
    </location>
</feature>
<proteinExistence type="predicted"/>
<name>A0A915EPJ3_9BILA</name>
<dbReference type="WBParaSite" id="jg7574">
    <property type="protein sequence ID" value="jg7574"/>
    <property type="gene ID" value="jg7574"/>
</dbReference>
<protein>
    <submittedName>
        <fullName evidence="3">Uncharacterized protein</fullName>
    </submittedName>
</protein>
<organism evidence="2 3">
    <name type="scientific">Ditylenchus dipsaci</name>
    <dbReference type="NCBI Taxonomy" id="166011"/>
    <lineage>
        <taxon>Eukaryota</taxon>
        <taxon>Metazoa</taxon>
        <taxon>Ecdysozoa</taxon>
        <taxon>Nematoda</taxon>
        <taxon>Chromadorea</taxon>
        <taxon>Rhabditida</taxon>
        <taxon>Tylenchina</taxon>
        <taxon>Tylenchomorpha</taxon>
        <taxon>Sphaerularioidea</taxon>
        <taxon>Anguinidae</taxon>
        <taxon>Anguininae</taxon>
        <taxon>Ditylenchus</taxon>
    </lineage>
</organism>
<dbReference type="Proteomes" id="UP000887574">
    <property type="component" value="Unplaced"/>
</dbReference>
<feature type="region of interest" description="Disordered" evidence="1">
    <location>
        <begin position="1"/>
        <end position="27"/>
    </location>
</feature>
<accession>A0A915EPJ3</accession>
<evidence type="ECO:0000256" key="1">
    <source>
        <dbReference type="SAM" id="MobiDB-lite"/>
    </source>
</evidence>
<feature type="region of interest" description="Disordered" evidence="1">
    <location>
        <begin position="116"/>
        <end position="141"/>
    </location>
</feature>
<keyword evidence="2" id="KW-1185">Reference proteome</keyword>
<reference evidence="3" key="1">
    <citation type="submission" date="2022-11" db="UniProtKB">
        <authorList>
            <consortium name="WormBaseParasite"/>
        </authorList>
    </citation>
    <scope>IDENTIFICATION</scope>
</reference>